<reference evidence="6" key="3">
    <citation type="submission" date="2025-09" db="UniProtKB">
        <authorList>
            <consortium name="Ensembl"/>
        </authorList>
    </citation>
    <scope>IDENTIFICATION</scope>
</reference>
<feature type="compositionally biased region" description="Basic and acidic residues" evidence="5">
    <location>
        <begin position="142"/>
        <end position="151"/>
    </location>
</feature>
<keyword evidence="7" id="KW-1185">Reference proteome</keyword>
<name>A0A2R9A6V1_PANPA</name>
<dbReference type="InterPro" id="IPR051976">
    <property type="entry name" value="Synaptopodin_domain"/>
</dbReference>
<evidence type="ECO:0000313" key="7">
    <source>
        <dbReference type="Proteomes" id="UP000240080"/>
    </source>
</evidence>
<feature type="region of interest" description="Disordered" evidence="5">
    <location>
        <begin position="558"/>
        <end position="695"/>
    </location>
</feature>
<proteinExistence type="inferred from homology"/>
<accession>A0A2R9A6V1</accession>
<dbReference type="Proteomes" id="UP000240080">
    <property type="component" value="Chromosome 5"/>
</dbReference>
<dbReference type="PANTHER" id="PTHR24217">
    <property type="entry name" value="PUTATIVE-RELATED"/>
    <property type="match status" value="1"/>
</dbReference>
<feature type="compositionally biased region" description="Polar residues" evidence="5">
    <location>
        <begin position="64"/>
        <end position="77"/>
    </location>
</feature>
<dbReference type="EMBL" id="AJFE02102366">
    <property type="status" value="NOT_ANNOTATED_CDS"/>
    <property type="molecule type" value="Genomic_DNA"/>
</dbReference>
<organism evidence="6 7">
    <name type="scientific">Pan paniscus</name>
    <name type="common">Pygmy chimpanzee</name>
    <name type="synonym">Bonobo</name>
    <dbReference type="NCBI Taxonomy" id="9597"/>
    <lineage>
        <taxon>Eukaryota</taxon>
        <taxon>Metazoa</taxon>
        <taxon>Chordata</taxon>
        <taxon>Craniata</taxon>
        <taxon>Vertebrata</taxon>
        <taxon>Euteleostomi</taxon>
        <taxon>Mammalia</taxon>
        <taxon>Eutheria</taxon>
        <taxon>Euarchontoglires</taxon>
        <taxon>Primates</taxon>
        <taxon>Haplorrhini</taxon>
        <taxon>Catarrhini</taxon>
        <taxon>Hominidae</taxon>
        <taxon>Pan</taxon>
    </lineage>
</organism>
<dbReference type="EMBL" id="AJFE02102365">
    <property type="status" value="NOT_ANNOTATED_CDS"/>
    <property type="molecule type" value="Genomic_DNA"/>
</dbReference>
<dbReference type="GO" id="GO:1905355">
    <property type="term" value="P:spine apparatus assembly"/>
    <property type="evidence" value="ECO:0007669"/>
    <property type="project" value="TreeGrafter"/>
</dbReference>
<protein>
    <recommendedName>
        <fullName evidence="8">Synaptopodin</fullName>
    </recommendedName>
</protein>
<keyword evidence="3" id="KW-0597">Phosphoprotein</keyword>
<dbReference type="GO" id="GO:0032233">
    <property type="term" value="P:positive regulation of actin filament bundle assembly"/>
    <property type="evidence" value="ECO:0007669"/>
    <property type="project" value="TreeGrafter"/>
</dbReference>
<feature type="compositionally biased region" description="Polar residues" evidence="5">
    <location>
        <begin position="152"/>
        <end position="170"/>
    </location>
</feature>
<reference evidence="6 7" key="1">
    <citation type="journal article" date="2012" name="Nature">
        <title>The bonobo genome compared with the chimpanzee and human genomes.</title>
        <authorList>
            <person name="Prufer K."/>
            <person name="Munch K."/>
            <person name="Hellmann I."/>
            <person name="Akagi K."/>
            <person name="Miller J.R."/>
            <person name="Walenz B."/>
            <person name="Koren S."/>
            <person name="Sutton G."/>
            <person name="Kodira C."/>
            <person name="Winer R."/>
            <person name="Knight J.R."/>
            <person name="Mullikin J.C."/>
            <person name="Meader S.J."/>
            <person name="Ponting C.P."/>
            <person name="Lunter G."/>
            <person name="Higashino S."/>
            <person name="Hobolth A."/>
            <person name="Dutheil J."/>
            <person name="Karakoc E."/>
            <person name="Alkan C."/>
            <person name="Sajjadian S."/>
            <person name="Catacchio C.R."/>
            <person name="Ventura M."/>
            <person name="Marques-Bonet T."/>
            <person name="Eichler E.E."/>
            <person name="Andre C."/>
            <person name="Atencia R."/>
            <person name="Mugisha L."/>
            <person name="Junhold J."/>
            <person name="Patterson N."/>
            <person name="Siebauer M."/>
            <person name="Good J.M."/>
            <person name="Fischer A."/>
            <person name="Ptak S.E."/>
            <person name="Lachmann M."/>
            <person name="Symer D.E."/>
            <person name="Mailund T."/>
            <person name="Schierup M.H."/>
            <person name="Andres A.M."/>
            <person name="Kelso J."/>
            <person name="Paabo S."/>
        </authorList>
    </citation>
    <scope>NUCLEOTIDE SEQUENCE [LARGE SCALE GENOMIC DNA]</scope>
</reference>
<feature type="region of interest" description="Disordered" evidence="5">
    <location>
        <begin position="793"/>
        <end position="924"/>
    </location>
</feature>
<dbReference type="GO" id="GO:0097444">
    <property type="term" value="C:spine apparatus"/>
    <property type="evidence" value="ECO:0007669"/>
    <property type="project" value="TreeGrafter"/>
</dbReference>
<dbReference type="GO" id="GO:0030018">
    <property type="term" value="C:Z disc"/>
    <property type="evidence" value="ECO:0007669"/>
    <property type="project" value="TreeGrafter"/>
</dbReference>
<feature type="region of interest" description="Disordered" evidence="5">
    <location>
        <begin position="1"/>
        <end position="23"/>
    </location>
</feature>
<evidence type="ECO:0000256" key="1">
    <source>
        <dbReference type="ARBA" id="ARBA00004496"/>
    </source>
</evidence>
<reference evidence="6" key="2">
    <citation type="submission" date="2025-08" db="UniProtKB">
        <authorList>
            <consortium name="Ensembl"/>
        </authorList>
    </citation>
    <scope>IDENTIFICATION</scope>
</reference>
<dbReference type="Bgee" id="ENSPPAG00000028913">
    <property type="expression patterns" value="Expressed in heart and 6 other cell types or tissues"/>
</dbReference>
<feature type="compositionally biased region" description="Low complexity" evidence="5">
    <location>
        <begin position="654"/>
        <end position="666"/>
    </location>
</feature>
<feature type="compositionally biased region" description="Polar residues" evidence="5">
    <location>
        <begin position="302"/>
        <end position="348"/>
    </location>
</feature>
<feature type="compositionally biased region" description="Basic and acidic residues" evidence="5">
    <location>
        <begin position="91"/>
        <end position="110"/>
    </location>
</feature>
<feature type="compositionally biased region" description="Basic and acidic residues" evidence="5">
    <location>
        <begin position="615"/>
        <end position="625"/>
    </location>
</feature>
<dbReference type="GeneTree" id="ENSGT00950000183054"/>
<feature type="compositionally biased region" description="Pro residues" evidence="5">
    <location>
        <begin position="1"/>
        <end position="12"/>
    </location>
</feature>
<evidence type="ECO:0000256" key="2">
    <source>
        <dbReference type="ARBA" id="ARBA00022490"/>
    </source>
</evidence>
<dbReference type="AlphaFoldDB" id="A0A2R9A6V1"/>
<evidence type="ECO:0008006" key="8">
    <source>
        <dbReference type="Google" id="ProtNLM"/>
    </source>
</evidence>
<feature type="compositionally biased region" description="Pro residues" evidence="5">
    <location>
        <begin position="861"/>
        <end position="872"/>
    </location>
</feature>
<dbReference type="Ensembl" id="ENSPPAT00000034071.1">
    <property type="protein sequence ID" value="ENSPPAP00000011415.1"/>
    <property type="gene ID" value="ENSPPAG00000028913.1"/>
</dbReference>
<feature type="region of interest" description="Disordered" evidence="5">
    <location>
        <begin position="285"/>
        <end position="358"/>
    </location>
</feature>
<feature type="compositionally biased region" description="Pro residues" evidence="5">
    <location>
        <begin position="224"/>
        <end position="234"/>
    </location>
</feature>
<evidence type="ECO:0000313" key="6">
    <source>
        <dbReference type="Ensembl" id="ENSPPAP00000011415.1"/>
    </source>
</evidence>
<comment type="similarity">
    <text evidence="4">Belongs to the synaptopodin family.</text>
</comment>
<evidence type="ECO:0000256" key="4">
    <source>
        <dbReference type="ARBA" id="ARBA00038161"/>
    </source>
</evidence>
<feature type="region of interest" description="Disordered" evidence="5">
    <location>
        <begin position="478"/>
        <end position="527"/>
    </location>
</feature>
<dbReference type="EMBL" id="AJFE02102367">
    <property type="status" value="NOT_ANNOTATED_CDS"/>
    <property type="molecule type" value="Genomic_DNA"/>
</dbReference>
<evidence type="ECO:0000256" key="3">
    <source>
        <dbReference type="ARBA" id="ARBA00022553"/>
    </source>
</evidence>
<feature type="compositionally biased region" description="Low complexity" evidence="5">
    <location>
        <begin position="286"/>
        <end position="301"/>
    </location>
</feature>
<dbReference type="GO" id="GO:0001725">
    <property type="term" value="C:stress fiber"/>
    <property type="evidence" value="ECO:0007669"/>
    <property type="project" value="TreeGrafter"/>
</dbReference>
<sequence>MLGPHLPPPPLAPSEGRPTPCAFQIPDGSYRCLALEAEESSGEEGLQGEVGPTDLEEDEGVSRSGDNSACRVTQGTPQLPKALGIQPPSCSREEQGASQHDDRASQDWDVVKAGQMMTASSSPGPGPRVAQKPALGRSTSLTEKDLKEAKARSQQIAAQLTTPPSSNSRGVQLFNRRRQRVNEFTLESHGQRGQKPSQESLRVLPSSLPGHAPGLSLSSTSLPEPGPPRHPSPQSPDRGVPGHSMEGYSEEASLLRHLEKVASEEEEVPLVVYLKENAAADVNQNLASPSATLTTPTSNSSHNPPATDVNQNPPATVVPQSLPLSSIQQNSSEAQLPSNGTGPASKPSTLCADGQPQAPAEEVRCSTLLIDKVSTPATTTSTFSREATLIPSSRPPASDFMSSSLLIDIQPNTLVVSADQEMSGRAAATTPTKVYSEVHFTLAKPPSVVNRTARPFGIQAPGGTSQMERSPMLERRHFGEKAPAPQPPSLPDRSPRPQRHIMSRSPMVERRMMGQRSPASERRPLGNFTAPPTYTETLSTAPLASWVRSPPSYSVLYPSSDPKSSHLKGQAVPASKTGILEESMARRGSRKSMFTFVEKPKVTPNPDLLDLVQTADEKRRQRDQGEVGVEEEPFALGAEASNFQQEPAPRDRASPAAAEEAVPEWASCLKSPRIQAKPKPKPNQNLSEASGKGAELYARRQSRMEKYVIESSSHTPELARCPSPTMSLPSSWKYPTNAPGAFRVASRSPARTPPASLYHGYLPENGVLRPEPTKQPPYQLRPSLFVLSPIKEPAKGVVSPSQAGPQALLLYPERRDRGSGPPGELAHLPTLDAGRVPAPQQPRWLGEPGAVGARSREQHEQPPPLPPPPPMSPSWSERSVSPLRPETEARPHSRQLQALLARKHHQCGPAQERLPAVGGRREPA</sequence>
<feature type="region of interest" description="Disordered" evidence="5">
    <location>
        <begin position="35"/>
        <end position="260"/>
    </location>
</feature>
<dbReference type="GO" id="GO:0003779">
    <property type="term" value="F:actin binding"/>
    <property type="evidence" value="ECO:0007669"/>
    <property type="project" value="TreeGrafter"/>
</dbReference>
<comment type="subcellular location">
    <subcellularLocation>
        <location evidence="1">Cytoplasm</location>
    </subcellularLocation>
</comment>
<feature type="region of interest" description="Disordered" evidence="5">
    <location>
        <begin position="709"/>
        <end position="732"/>
    </location>
</feature>
<dbReference type="PANTHER" id="PTHR24217:SF13">
    <property type="entry name" value="SYNAPTOPODIN"/>
    <property type="match status" value="1"/>
</dbReference>
<dbReference type="EMBL" id="AJFE02102364">
    <property type="status" value="NOT_ANNOTATED_CDS"/>
    <property type="molecule type" value="Genomic_DNA"/>
</dbReference>
<dbReference type="GO" id="GO:0005634">
    <property type="term" value="C:nucleus"/>
    <property type="evidence" value="ECO:0007669"/>
    <property type="project" value="TreeGrafter"/>
</dbReference>
<evidence type="ECO:0000256" key="5">
    <source>
        <dbReference type="SAM" id="MobiDB-lite"/>
    </source>
</evidence>
<dbReference type="GO" id="GO:0098886">
    <property type="term" value="P:modification of dendritic spine"/>
    <property type="evidence" value="ECO:0007669"/>
    <property type="project" value="TreeGrafter"/>
</dbReference>
<keyword evidence="2" id="KW-0963">Cytoplasm</keyword>
<dbReference type="STRING" id="9597.ENSPPAP00000011415"/>